<dbReference type="InterPro" id="IPR035938">
    <property type="entry name" value="Hemerythrin-like_sf"/>
</dbReference>
<keyword evidence="4" id="KW-0408">Iron</keyword>
<dbReference type="RefSeq" id="WP_248352589.1">
    <property type="nucleotide sequence ID" value="NZ_AP025591.1"/>
</dbReference>
<keyword evidence="2" id="KW-0561">Oxygen transport</keyword>
<evidence type="ECO:0000259" key="5">
    <source>
        <dbReference type="Pfam" id="PF01814"/>
    </source>
</evidence>
<keyword evidence="7" id="KW-1185">Reference proteome</keyword>
<evidence type="ECO:0000313" key="7">
    <source>
        <dbReference type="Proteomes" id="UP001162891"/>
    </source>
</evidence>
<reference evidence="7" key="1">
    <citation type="journal article" date="2022" name="Int. J. Syst. Evol. Microbiol.">
        <title>Anaeromyxobacter oryzae sp. nov., Anaeromyxobacter diazotrophicus sp. nov. and Anaeromyxobacter paludicola sp. nov., isolated from paddy soils.</title>
        <authorList>
            <person name="Itoh H."/>
            <person name="Xu Z."/>
            <person name="Mise K."/>
            <person name="Masuda Y."/>
            <person name="Ushijima N."/>
            <person name="Hayakawa C."/>
            <person name="Shiratori Y."/>
            <person name="Senoo K."/>
        </authorList>
    </citation>
    <scope>NUCLEOTIDE SEQUENCE [LARGE SCALE GENOMIC DNA]</scope>
    <source>
        <strain evidence="7">Red232</strain>
    </source>
</reference>
<dbReference type="SUPFAM" id="SSF47188">
    <property type="entry name" value="Hemerythrin-like"/>
    <property type="match status" value="1"/>
</dbReference>
<evidence type="ECO:0000256" key="4">
    <source>
        <dbReference type="ARBA" id="ARBA00023004"/>
    </source>
</evidence>
<keyword evidence="3" id="KW-0479">Metal-binding</keyword>
<dbReference type="Gene3D" id="1.20.120.50">
    <property type="entry name" value="Hemerythrin-like"/>
    <property type="match status" value="1"/>
</dbReference>
<comment type="similarity">
    <text evidence="1">Belongs to the hemerythrin family.</text>
</comment>
<dbReference type="Proteomes" id="UP001162891">
    <property type="component" value="Chromosome"/>
</dbReference>
<protein>
    <recommendedName>
        <fullName evidence="5">Hemerythrin-like domain-containing protein</fullName>
    </recommendedName>
</protein>
<dbReference type="PANTHER" id="PTHR37164:SF1">
    <property type="entry name" value="BACTERIOHEMERYTHRIN"/>
    <property type="match status" value="1"/>
</dbReference>
<evidence type="ECO:0000313" key="6">
    <source>
        <dbReference type="EMBL" id="BDG04224.1"/>
    </source>
</evidence>
<dbReference type="Pfam" id="PF01814">
    <property type="entry name" value="Hemerythrin"/>
    <property type="match status" value="1"/>
</dbReference>
<feature type="domain" description="Hemerythrin-like" evidence="5">
    <location>
        <begin position="12"/>
        <end position="126"/>
    </location>
</feature>
<proteinExistence type="inferred from homology"/>
<dbReference type="InterPro" id="IPR016131">
    <property type="entry name" value="Haemerythrin_Fe_BS"/>
</dbReference>
<dbReference type="PROSITE" id="PS00550">
    <property type="entry name" value="HEMERYTHRINS"/>
    <property type="match status" value="1"/>
</dbReference>
<dbReference type="NCBIfam" id="NF033749">
    <property type="entry name" value="bact_hemeryth"/>
    <property type="match status" value="1"/>
</dbReference>
<sequence length="146" mass="16174">MAITWDPSLAIGVDEIDRQHVELFDRLDRLLEAARAGKTADEVGRLLGFLGEYVVEHFGAEEALMRARGYPGLAEHRAEHERFVAEFSALLQEYLADGATLLLVVRVNARVTAWLREHIYRTDKAVGAFLAGAPGVHPLATSPRAR</sequence>
<dbReference type="InterPro" id="IPR012827">
    <property type="entry name" value="Hemerythrin_metal-bd"/>
</dbReference>
<dbReference type="InterPro" id="IPR012312">
    <property type="entry name" value="Hemerythrin-like"/>
</dbReference>
<evidence type="ECO:0000256" key="3">
    <source>
        <dbReference type="ARBA" id="ARBA00022723"/>
    </source>
</evidence>
<dbReference type="NCBIfam" id="TIGR02481">
    <property type="entry name" value="hemeryth_dom"/>
    <property type="match status" value="1"/>
</dbReference>
<gene>
    <name evidence="6" type="ORF">AMOR_32200</name>
</gene>
<dbReference type="InterPro" id="IPR050669">
    <property type="entry name" value="Hemerythrin"/>
</dbReference>
<name>A0ABN6MTC6_9BACT</name>
<keyword evidence="2" id="KW-0813">Transport</keyword>
<evidence type="ECO:0000256" key="1">
    <source>
        <dbReference type="ARBA" id="ARBA00010587"/>
    </source>
</evidence>
<dbReference type="PANTHER" id="PTHR37164">
    <property type="entry name" value="BACTERIOHEMERYTHRIN"/>
    <property type="match status" value="1"/>
</dbReference>
<evidence type="ECO:0000256" key="2">
    <source>
        <dbReference type="ARBA" id="ARBA00022621"/>
    </source>
</evidence>
<dbReference type="CDD" id="cd12107">
    <property type="entry name" value="Hemerythrin"/>
    <property type="match status" value="1"/>
</dbReference>
<accession>A0ABN6MTC6</accession>
<dbReference type="EMBL" id="AP025591">
    <property type="protein sequence ID" value="BDG04224.1"/>
    <property type="molecule type" value="Genomic_DNA"/>
</dbReference>
<organism evidence="6 7">
    <name type="scientific">Anaeromyxobacter oryzae</name>
    <dbReference type="NCBI Taxonomy" id="2918170"/>
    <lineage>
        <taxon>Bacteria</taxon>
        <taxon>Pseudomonadati</taxon>
        <taxon>Myxococcota</taxon>
        <taxon>Myxococcia</taxon>
        <taxon>Myxococcales</taxon>
        <taxon>Cystobacterineae</taxon>
        <taxon>Anaeromyxobacteraceae</taxon>
        <taxon>Anaeromyxobacter</taxon>
    </lineage>
</organism>